<keyword evidence="4 7" id="KW-0812">Transmembrane</keyword>
<feature type="transmembrane region" description="Helical" evidence="7">
    <location>
        <begin position="12"/>
        <end position="33"/>
    </location>
</feature>
<feature type="transmembrane region" description="Helical" evidence="7">
    <location>
        <begin position="364"/>
        <end position="383"/>
    </location>
</feature>
<evidence type="ECO:0000313" key="9">
    <source>
        <dbReference type="EMBL" id="REI42618.1"/>
    </source>
</evidence>
<comment type="caution">
    <text evidence="9">The sequence shown here is derived from an EMBL/GenBank/DDBJ whole genome shotgun (WGS) entry which is preliminary data.</text>
</comment>
<dbReference type="InterPro" id="IPR020846">
    <property type="entry name" value="MFS_dom"/>
</dbReference>
<feature type="transmembrane region" description="Helical" evidence="7">
    <location>
        <begin position="53"/>
        <end position="74"/>
    </location>
</feature>
<organism evidence="9 10">
    <name type="scientific">Psychrilyobacter piezotolerans</name>
    <dbReference type="NCBI Taxonomy" id="2293438"/>
    <lineage>
        <taxon>Bacteria</taxon>
        <taxon>Fusobacteriati</taxon>
        <taxon>Fusobacteriota</taxon>
        <taxon>Fusobacteriia</taxon>
        <taxon>Fusobacteriales</taxon>
        <taxon>Fusobacteriaceae</taxon>
        <taxon>Psychrilyobacter</taxon>
    </lineage>
</organism>
<feature type="transmembrane region" description="Helical" evidence="7">
    <location>
        <begin position="201"/>
        <end position="222"/>
    </location>
</feature>
<dbReference type="SUPFAM" id="SSF103473">
    <property type="entry name" value="MFS general substrate transporter"/>
    <property type="match status" value="1"/>
</dbReference>
<evidence type="ECO:0000313" key="10">
    <source>
        <dbReference type="Proteomes" id="UP000263486"/>
    </source>
</evidence>
<dbReference type="PANTHER" id="PTHR23501:SF174">
    <property type="entry name" value="MULTIDRUG EXPORT PROTEIN EMRB-RELATED"/>
    <property type="match status" value="1"/>
</dbReference>
<feature type="transmembrane region" description="Helical" evidence="7">
    <location>
        <begin position="140"/>
        <end position="160"/>
    </location>
</feature>
<dbReference type="InterPro" id="IPR036259">
    <property type="entry name" value="MFS_trans_sf"/>
</dbReference>
<feature type="transmembrane region" description="Helical" evidence="7">
    <location>
        <begin position="81"/>
        <end position="100"/>
    </location>
</feature>
<evidence type="ECO:0000256" key="5">
    <source>
        <dbReference type="ARBA" id="ARBA00022989"/>
    </source>
</evidence>
<dbReference type="PRINTS" id="PR01036">
    <property type="entry name" value="TCRTETB"/>
</dbReference>
<accession>A0ABX9KJI5</accession>
<evidence type="ECO:0000256" key="4">
    <source>
        <dbReference type="ARBA" id="ARBA00022692"/>
    </source>
</evidence>
<dbReference type="EMBL" id="QUAJ01000003">
    <property type="protein sequence ID" value="REI42618.1"/>
    <property type="molecule type" value="Genomic_DNA"/>
</dbReference>
<reference evidence="9 10" key="1">
    <citation type="submission" date="2018-08" db="EMBL/GenBank/DDBJ databases">
        <title>Draft genome sequence of Psychrilyobacter sp. strain SD5 isolated from Black Sea water.</title>
        <authorList>
            <person name="Yadav S."/>
            <person name="Villanueva L."/>
            <person name="Damste J.S.S."/>
        </authorList>
    </citation>
    <scope>NUCLEOTIDE SEQUENCE [LARGE SCALE GENOMIC DNA]</scope>
    <source>
        <strain evidence="9 10">SD5</strain>
    </source>
</reference>
<feature type="transmembrane region" description="Helical" evidence="7">
    <location>
        <begin position="303"/>
        <end position="326"/>
    </location>
</feature>
<keyword evidence="6 7" id="KW-0472">Membrane</keyword>
<dbReference type="PANTHER" id="PTHR23501">
    <property type="entry name" value="MAJOR FACILITATOR SUPERFAMILY"/>
    <property type="match status" value="1"/>
</dbReference>
<protein>
    <submittedName>
        <fullName evidence="9">DHA2 family efflux MFS transporter permease subunit</fullName>
    </submittedName>
</protein>
<comment type="subcellular location">
    <subcellularLocation>
        <location evidence="1">Cell membrane</location>
        <topology evidence="1">Multi-pass membrane protein</topology>
    </subcellularLocation>
</comment>
<feature type="transmembrane region" description="Helical" evidence="7">
    <location>
        <begin position="338"/>
        <end position="358"/>
    </location>
</feature>
<evidence type="ECO:0000259" key="8">
    <source>
        <dbReference type="PROSITE" id="PS50850"/>
    </source>
</evidence>
<evidence type="ECO:0000256" key="3">
    <source>
        <dbReference type="ARBA" id="ARBA00022475"/>
    </source>
</evidence>
<sequence>MPETNDKITGKIIFITIALATGSFLNMLNASIVNVSLTHIAGDFGIATSESTWIITSYSVAEAIVLPLIGWLTLQFGTVKQYIWSTILFAIASLLCGMSFSLSSMVAARLLQGVVGASMIPLSQTLIMKIFPKKKQGIGIAIWTMTLILGPILGPVIGGAITDGASWRWCFYFSIPLCLLSSGIIYYMFKEEYASEKFTRVKADFIGIFLLISGIGSLQVFLEQGTDLDWFSSPSIVMLAITSFMSLVILGIWEWYHENPVINVRLFLNKNFTIGVISLLIVSAAFYMTAVILPFWLQNVMGYTAFISGKTTATLGLPILFLSPIIGKYTDRIDNRHIAITGFIIFAIVSFFTANYSLDVTSGYVSYTRALSGIGLAFFFVALNNVSLGSINPVQIVAAAGIFNFMRNLGNSIGSSLFIPLWNHSQAYHHEVLASHIHTGNPSFLPLINSVPGSIQAKLVVINGLITKEAATMGVNDVLLVAGLIILALVPFMLLANRAVGSAQGGH</sequence>
<evidence type="ECO:0000256" key="1">
    <source>
        <dbReference type="ARBA" id="ARBA00004651"/>
    </source>
</evidence>
<dbReference type="Gene3D" id="1.20.1720.10">
    <property type="entry name" value="Multidrug resistance protein D"/>
    <property type="match status" value="1"/>
</dbReference>
<dbReference type="InterPro" id="IPR011701">
    <property type="entry name" value="MFS"/>
</dbReference>
<feature type="domain" description="Major facilitator superfamily (MFS) profile" evidence="8">
    <location>
        <begin position="15"/>
        <end position="500"/>
    </location>
</feature>
<dbReference type="Proteomes" id="UP000263486">
    <property type="component" value="Unassembled WGS sequence"/>
</dbReference>
<feature type="transmembrane region" description="Helical" evidence="7">
    <location>
        <begin position="106"/>
        <end position="128"/>
    </location>
</feature>
<dbReference type="RefSeq" id="WP_114641242.1">
    <property type="nucleotide sequence ID" value="NZ_JAACIO010000003.1"/>
</dbReference>
<evidence type="ECO:0000256" key="2">
    <source>
        <dbReference type="ARBA" id="ARBA00022448"/>
    </source>
</evidence>
<proteinExistence type="predicted"/>
<keyword evidence="3" id="KW-1003">Cell membrane</keyword>
<keyword evidence="10" id="KW-1185">Reference proteome</keyword>
<keyword evidence="5 7" id="KW-1133">Transmembrane helix</keyword>
<keyword evidence="2" id="KW-0813">Transport</keyword>
<name>A0ABX9KJI5_9FUSO</name>
<evidence type="ECO:0000256" key="7">
    <source>
        <dbReference type="SAM" id="Phobius"/>
    </source>
</evidence>
<gene>
    <name evidence="9" type="ORF">DYH56_02305</name>
</gene>
<dbReference type="Pfam" id="PF07690">
    <property type="entry name" value="MFS_1"/>
    <property type="match status" value="1"/>
</dbReference>
<feature type="transmembrane region" description="Helical" evidence="7">
    <location>
        <begin position="234"/>
        <end position="253"/>
    </location>
</feature>
<feature type="transmembrane region" description="Helical" evidence="7">
    <location>
        <begin position="478"/>
        <end position="496"/>
    </location>
</feature>
<dbReference type="CDD" id="cd17503">
    <property type="entry name" value="MFS_LmrB_MDR_like"/>
    <property type="match status" value="1"/>
</dbReference>
<feature type="transmembrane region" description="Helical" evidence="7">
    <location>
        <begin position="274"/>
        <end position="297"/>
    </location>
</feature>
<feature type="transmembrane region" description="Helical" evidence="7">
    <location>
        <begin position="166"/>
        <end position="189"/>
    </location>
</feature>
<dbReference type="Gene3D" id="1.20.1250.20">
    <property type="entry name" value="MFS general substrate transporter like domains"/>
    <property type="match status" value="1"/>
</dbReference>
<dbReference type="InterPro" id="IPR004638">
    <property type="entry name" value="EmrB-like"/>
</dbReference>
<evidence type="ECO:0000256" key="6">
    <source>
        <dbReference type="ARBA" id="ARBA00023136"/>
    </source>
</evidence>
<dbReference type="NCBIfam" id="TIGR00711">
    <property type="entry name" value="efflux_EmrB"/>
    <property type="match status" value="1"/>
</dbReference>
<dbReference type="PROSITE" id="PS50850">
    <property type="entry name" value="MFS"/>
    <property type="match status" value="1"/>
</dbReference>